<evidence type="ECO:0000256" key="6">
    <source>
        <dbReference type="ARBA" id="ARBA00022723"/>
    </source>
</evidence>
<dbReference type="Gene3D" id="3.90.550.10">
    <property type="entry name" value="Spore Coat Polysaccharide Biosynthesis Protein SpsA, Chain A"/>
    <property type="match status" value="1"/>
</dbReference>
<feature type="compositionally biased region" description="Basic and acidic residues" evidence="18">
    <location>
        <begin position="496"/>
        <end position="505"/>
    </location>
</feature>
<keyword evidence="12 17" id="KW-0012">Acyltransferase</keyword>
<keyword evidence="4 17" id="KW-0808">Transferase</keyword>
<keyword evidence="10 17" id="KW-0573">Peptidoglycan synthesis</keyword>
<evidence type="ECO:0000256" key="7">
    <source>
        <dbReference type="ARBA" id="ARBA00022737"/>
    </source>
</evidence>
<dbReference type="PANTHER" id="PTHR43584:SF3">
    <property type="entry name" value="BIFUNCTIONAL PROTEIN GLMU"/>
    <property type="match status" value="1"/>
</dbReference>
<feature type="active site" description="Proton acceptor" evidence="17">
    <location>
        <position position="379"/>
    </location>
</feature>
<feature type="binding site" evidence="17">
    <location>
        <position position="456"/>
    </location>
    <ligand>
        <name>acetyl-CoA</name>
        <dbReference type="ChEBI" id="CHEBI:57288"/>
    </ligand>
</feature>
<keyword evidence="11 17" id="KW-0511">Multifunctional enzyme</keyword>
<evidence type="ECO:0000259" key="19">
    <source>
        <dbReference type="Pfam" id="PF12804"/>
    </source>
</evidence>
<evidence type="ECO:0000256" key="4">
    <source>
        <dbReference type="ARBA" id="ARBA00022679"/>
    </source>
</evidence>
<dbReference type="HAMAP" id="MF_01631">
    <property type="entry name" value="GlmU"/>
    <property type="match status" value="1"/>
</dbReference>
<feature type="binding site" evidence="17">
    <location>
        <begin position="402"/>
        <end position="403"/>
    </location>
    <ligand>
        <name>acetyl-CoA</name>
        <dbReference type="ChEBI" id="CHEBI:57288"/>
    </ligand>
</feature>
<feature type="binding site" evidence="17">
    <location>
        <position position="157"/>
    </location>
    <ligand>
        <name>UDP-N-acetyl-alpha-D-glucosamine</name>
        <dbReference type="ChEBI" id="CHEBI:57705"/>
    </ligand>
</feature>
<feature type="binding site" evidence="17">
    <location>
        <position position="244"/>
    </location>
    <ligand>
        <name>Mg(2+)</name>
        <dbReference type="ChEBI" id="CHEBI:18420"/>
    </ligand>
</feature>
<dbReference type="InterPro" id="IPR005882">
    <property type="entry name" value="Bifunctional_GlmU"/>
</dbReference>
<comment type="similarity">
    <text evidence="1 17">In the C-terminal section; belongs to the transferase hexapeptide repeat family.</text>
</comment>
<evidence type="ECO:0000256" key="8">
    <source>
        <dbReference type="ARBA" id="ARBA00022842"/>
    </source>
</evidence>
<dbReference type="Pfam" id="PF12804">
    <property type="entry name" value="NTP_transf_3"/>
    <property type="match status" value="1"/>
</dbReference>
<protein>
    <recommendedName>
        <fullName evidence="17">Bifunctional protein GlmU</fullName>
    </recommendedName>
    <domain>
        <recommendedName>
            <fullName evidence="17">UDP-N-acetylglucosamine pyrophosphorylase</fullName>
            <ecNumber evidence="17">2.7.7.23</ecNumber>
        </recommendedName>
        <alternativeName>
            <fullName evidence="17">N-acetylglucosamine-1-phosphate uridyltransferase</fullName>
        </alternativeName>
    </domain>
    <domain>
        <recommendedName>
            <fullName evidence="17">Glucosamine-1-phosphate N-acetyltransferase</fullName>
            <ecNumber evidence="17">2.3.1.157</ecNumber>
        </recommendedName>
    </domain>
</protein>
<dbReference type="EC" id="2.3.1.157" evidence="17"/>
<comment type="pathway">
    <text evidence="17">Nucleotide-sugar biosynthesis; UDP-N-acetyl-alpha-D-glucosamine biosynthesis; UDP-N-acetyl-alpha-D-glucosamine from N-acetyl-alpha-D-glucosamine 1-phosphate: step 1/1.</text>
</comment>
<dbReference type="GO" id="GO:0003977">
    <property type="term" value="F:UDP-N-acetylglucosamine diphosphorylase activity"/>
    <property type="evidence" value="ECO:0007669"/>
    <property type="project" value="UniProtKB-EC"/>
</dbReference>
<feature type="binding site" evidence="17">
    <location>
        <begin position="91"/>
        <end position="92"/>
    </location>
    <ligand>
        <name>UDP-N-acetyl-alpha-D-glucosamine</name>
        <dbReference type="ChEBI" id="CHEBI:57705"/>
    </ligand>
</feature>
<organism evidence="20 21">
    <name type="scientific">Jatrophihabitans lederbergiae</name>
    <dbReference type="NCBI Taxonomy" id="3075547"/>
    <lineage>
        <taxon>Bacteria</taxon>
        <taxon>Bacillati</taxon>
        <taxon>Actinomycetota</taxon>
        <taxon>Actinomycetes</taxon>
        <taxon>Jatrophihabitantales</taxon>
        <taxon>Jatrophihabitantaceae</taxon>
        <taxon>Jatrophihabitans</taxon>
    </lineage>
</organism>
<dbReference type="PANTHER" id="PTHR43584">
    <property type="entry name" value="NUCLEOTIDYL TRANSFERASE"/>
    <property type="match status" value="1"/>
</dbReference>
<comment type="subcellular location">
    <subcellularLocation>
        <location evidence="17">Cytoplasm</location>
    </subcellularLocation>
</comment>
<dbReference type="EMBL" id="JAVREH010000029">
    <property type="protein sequence ID" value="MDT0263131.1"/>
    <property type="molecule type" value="Genomic_DNA"/>
</dbReference>
<comment type="catalytic activity">
    <reaction evidence="14 17">
        <text>alpha-D-glucosamine 1-phosphate + acetyl-CoA = N-acetyl-alpha-D-glucosamine 1-phosphate + CoA + H(+)</text>
        <dbReference type="Rhea" id="RHEA:13725"/>
        <dbReference type="ChEBI" id="CHEBI:15378"/>
        <dbReference type="ChEBI" id="CHEBI:57287"/>
        <dbReference type="ChEBI" id="CHEBI:57288"/>
        <dbReference type="ChEBI" id="CHEBI:57776"/>
        <dbReference type="ChEBI" id="CHEBI:58516"/>
        <dbReference type="EC" id="2.3.1.157"/>
    </reaction>
</comment>
<dbReference type="InterPro" id="IPR029044">
    <property type="entry name" value="Nucleotide-diphossugar_trans"/>
</dbReference>
<comment type="pathway">
    <text evidence="17">Bacterial outer membrane biogenesis; LPS lipid A biosynthesis.</text>
</comment>
<dbReference type="Proteomes" id="UP001183176">
    <property type="component" value="Unassembled WGS sequence"/>
</dbReference>
<evidence type="ECO:0000256" key="10">
    <source>
        <dbReference type="ARBA" id="ARBA00022984"/>
    </source>
</evidence>
<comment type="subunit">
    <text evidence="17">Homotrimer.</text>
</comment>
<keyword evidence="5 17" id="KW-0548">Nucleotidyltransferase</keyword>
<evidence type="ECO:0000256" key="16">
    <source>
        <dbReference type="ARBA" id="ARBA00049628"/>
    </source>
</evidence>
<feature type="compositionally biased region" description="Polar residues" evidence="18">
    <location>
        <begin position="506"/>
        <end position="515"/>
    </location>
</feature>
<feature type="binding site" evidence="17">
    <location>
        <position position="120"/>
    </location>
    <ligand>
        <name>Mg(2+)</name>
        <dbReference type="ChEBI" id="CHEBI:18420"/>
    </ligand>
</feature>
<dbReference type="CDD" id="cd03353">
    <property type="entry name" value="LbH_GlmU_C"/>
    <property type="match status" value="1"/>
</dbReference>
<name>A0ABU2JDS0_9ACTN</name>
<sequence>MNVEDARATGTPVTVIVLAAGEGTRMRSAALPKTLHSFAGRSLLGHVVAATSELGATTTAVVVGHRREQVVQHLAAIVPEAVPVVQDQQLGTGHAVRVALEQLAARGPAVEGTVLVVPGDAPLLTAGTLADLLAEHRAQQAAATMLTSVVPDPTGYGRILRAGDDTVLGVVEHADASPEQREIREVSALVYAFDAALLRAAVTELSTDNAQGEEYLPEVLSIFLRQGRTVRALLAPATEIAGVNDRVQLAAAHRAYNDRLLDQHMRNGVTVIDPATTWVDADVVLAADAVLRPNVQLHGSTRIDADAVIGPDSTLTDTVVGAGSSLERTVARQSSIGAGATIGPFAYLRPGTVLADQVHIGTYVEIKGSDIGLGTKVPHLSYVGDASIGEHTNIGAATVFVNYDGVHKHRSTVGNHVRTGADNMFVAPVHVGDGAYTAAGTVVTNDVPPGALGVGRGRQRNVTGWVRRRRAGTEADLAAQAALAATGGTGAADSAGTEHEQHDPSGRSTTGSTEV</sequence>
<evidence type="ECO:0000256" key="12">
    <source>
        <dbReference type="ARBA" id="ARBA00023315"/>
    </source>
</evidence>
<dbReference type="SUPFAM" id="SSF53448">
    <property type="entry name" value="Nucleotide-diphospho-sugar transferases"/>
    <property type="match status" value="1"/>
</dbReference>
<keyword evidence="8 17" id="KW-0460">Magnesium</keyword>
<feature type="binding site" evidence="17">
    <location>
        <position position="349"/>
    </location>
    <ligand>
        <name>UDP-N-acetyl-alpha-D-glucosamine</name>
        <dbReference type="ChEBI" id="CHEBI:57705"/>
    </ligand>
</feature>
<dbReference type="InterPro" id="IPR038009">
    <property type="entry name" value="GlmU_C_LbH"/>
</dbReference>
<evidence type="ECO:0000256" key="13">
    <source>
        <dbReference type="ARBA" id="ARBA00023316"/>
    </source>
</evidence>
<feature type="binding site" evidence="17">
    <location>
        <position position="382"/>
    </location>
    <ligand>
        <name>UDP-N-acetyl-alpha-D-glucosamine</name>
        <dbReference type="ChEBI" id="CHEBI:57705"/>
    </ligand>
</feature>
<evidence type="ECO:0000256" key="15">
    <source>
        <dbReference type="ARBA" id="ARBA00048493"/>
    </source>
</evidence>
<evidence type="ECO:0000256" key="14">
    <source>
        <dbReference type="ARBA" id="ARBA00048247"/>
    </source>
</evidence>
<comment type="caution">
    <text evidence="17">Lacks conserved residue(s) required for the propagation of feature annotation.</text>
</comment>
<evidence type="ECO:0000313" key="20">
    <source>
        <dbReference type="EMBL" id="MDT0263131.1"/>
    </source>
</evidence>
<comment type="pathway">
    <text evidence="17">Nucleotide-sugar biosynthesis; UDP-N-acetyl-alpha-D-glucosamine biosynthesis; N-acetyl-alpha-D-glucosamine 1-phosphate from alpha-D-glucosamine 6-phosphate (route II): step 2/2.</text>
</comment>
<dbReference type="RefSeq" id="WP_311424278.1">
    <property type="nucleotide sequence ID" value="NZ_JAVREH010000029.1"/>
</dbReference>
<evidence type="ECO:0000313" key="21">
    <source>
        <dbReference type="Proteomes" id="UP001183176"/>
    </source>
</evidence>
<dbReference type="NCBIfam" id="TIGR01173">
    <property type="entry name" value="glmU"/>
    <property type="match status" value="1"/>
</dbReference>
<feature type="binding site" evidence="17">
    <location>
        <position position="396"/>
    </location>
    <ligand>
        <name>acetyl-CoA</name>
        <dbReference type="ChEBI" id="CHEBI:57288"/>
    </ligand>
</feature>
<evidence type="ECO:0000256" key="1">
    <source>
        <dbReference type="ARBA" id="ARBA00007707"/>
    </source>
</evidence>
<comment type="caution">
    <text evidence="20">The sequence shown here is derived from an EMBL/GenBank/DDBJ whole genome shotgun (WGS) entry which is preliminary data.</text>
</comment>
<gene>
    <name evidence="17 20" type="primary">glmU</name>
    <name evidence="20" type="ORF">RM423_17220</name>
</gene>
<feature type="binding site" evidence="17">
    <location>
        <begin position="18"/>
        <end position="21"/>
    </location>
    <ligand>
        <name>UDP-N-acetyl-alpha-D-glucosamine</name>
        <dbReference type="ChEBI" id="CHEBI:57705"/>
    </ligand>
</feature>
<dbReference type="NCBIfam" id="NF010932">
    <property type="entry name" value="PRK14352.1"/>
    <property type="match status" value="1"/>
</dbReference>
<accession>A0ABU2JDS0</accession>
<keyword evidence="13 17" id="KW-0961">Cell wall biogenesis/degradation</keyword>
<feature type="region of interest" description="Pyrophosphorylase" evidence="17">
    <location>
        <begin position="1"/>
        <end position="246"/>
    </location>
</feature>
<proteinExistence type="inferred from homology"/>
<feature type="compositionally biased region" description="Low complexity" evidence="18">
    <location>
        <begin position="482"/>
        <end position="495"/>
    </location>
</feature>
<feature type="domain" description="MobA-like NTP transferase" evidence="19">
    <location>
        <begin position="15"/>
        <end position="147"/>
    </location>
</feature>
<feature type="binding site" evidence="17">
    <location>
        <position position="439"/>
    </location>
    <ligand>
        <name>acetyl-CoA</name>
        <dbReference type="ChEBI" id="CHEBI:57288"/>
    </ligand>
</feature>
<dbReference type="CDD" id="cd02540">
    <property type="entry name" value="GT2_GlmU_N_bac"/>
    <property type="match status" value="1"/>
</dbReference>
<keyword evidence="3 17" id="KW-0963">Cytoplasm</keyword>
<keyword evidence="21" id="KW-1185">Reference proteome</keyword>
<feature type="region of interest" description="N-acetyltransferase" evidence="17">
    <location>
        <begin position="268"/>
        <end position="515"/>
    </location>
</feature>
<feature type="binding site" evidence="17">
    <location>
        <position position="367"/>
    </location>
    <ligand>
        <name>UDP-N-acetyl-alpha-D-glucosamine</name>
        <dbReference type="ChEBI" id="CHEBI:57705"/>
    </ligand>
</feature>
<comment type="similarity">
    <text evidence="2 17">In the N-terminal section; belongs to the N-acetylglucosamine-1-phosphate uridyltransferase family.</text>
</comment>
<dbReference type="InterPro" id="IPR011004">
    <property type="entry name" value="Trimer_LpxA-like_sf"/>
</dbReference>
<reference evidence="21" key="1">
    <citation type="submission" date="2023-07" db="EMBL/GenBank/DDBJ databases">
        <title>30 novel species of actinomycetes from the DSMZ collection.</title>
        <authorList>
            <person name="Nouioui I."/>
        </authorList>
    </citation>
    <scope>NUCLEOTIDE SEQUENCE [LARGE SCALE GENOMIC DNA]</scope>
    <source>
        <strain evidence="21">DSM 44399</strain>
    </source>
</reference>
<keyword evidence="9 17" id="KW-0133">Cell shape</keyword>
<evidence type="ECO:0000256" key="2">
    <source>
        <dbReference type="ARBA" id="ARBA00007947"/>
    </source>
</evidence>
<dbReference type="EC" id="2.7.7.23" evidence="17"/>
<comment type="catalytic activity">
    <reaction evidence="15 17">
        <text>N-acetyl-alpha-D-glucosamine 1-phosphate + UTP + H(+) = UDP-N-acetyl-alpha-D-glucosamine + diphosphate</text>
        <dbReference type="Rhea" id="RHEA:13509"/>
        <dbReference type="ChEBI" id="CHEBI:15378"/>
        <dbReference type="ChEBI" id="CHEBI:33019"/>
        <dbReference type="ChEBI" id="CHEBI:46398"/>
        <dbReference type="ChEBI" id="CHEBI:57705"/>
        <dbReference type="ChEBI" id="CHEBI:57776"/>
        <dbReference type="EC" id="2.7.7.23"/>
    </reaction>
</comment>
<dbReference type="Gene3D" id="2.160.10.10">
    <property type="entry name" value="Hexapeptide repeat proteins"/>
    <property type="match status" value="1"/>
</dbReference>
<comment type="function">
    <text evidence="16 17">Catalyzes the last two sequential reactions in the de novo biosynthetic pathway for UDP-N-acetylglucosamine (UDP-GlcNAc). The C-terminal domain catalyzes the transfer of acetyl group from acetyl coenzyme A to glucosamine-1-phosphate (GlcN-1-P) to produce N-acetylglucosamine-1-phosphate (GlcNAc-1-P), which is converted into UDP-GlcNAc by the transfer of uridine 5-monophosphate (from uridine 5-triphosphate), a reaction catalyzed by the N-terminal domain.</text>
</comment>
<evidence type="ECO:0000256" key="11">
    <source>
        <dbReference type="ARBA" id="ARBA00023268"/>
    </source>
</evidence>
<feature type="binding site" evidence="17">
    <location>
        <position position="33"/>
    </location>
    <ligand>
        <name>UDP-N-acetyl-alpha-D-glucosamine</name>
        <dbReference type="ChEBI" id="CHEBI:57705"/>
    </ligand>
</feature>
<feature type="binding site" evidence="17">
    <location>
        <position position="172"/>
    </location>
    <ligand>
        <name>UDP-N-acetyl-alpha-D-glucosamine</name>
        <dbReference type="ChEBI" id="CHEBI:57705"/>
    </ligand>
</feature>
<feature type="region of interest" description="Disordered" evidence="18">
    <location>
        <begin position="482"/>
        <end position="515"/>
    </location>
</feature>
<feature type="binding site" evidence="17">
    <location>
        <position position="244"/>
    </location>
    <ligand>
        <name>UDP-N-acetyl-alpha-D-glucosamine</name>
        <dbReference type="ChEBI" id="CHEBI:57705"/>
    </ligand>
</feature>
<dbReference type="SUPFAM" id="SSF51161">
    <property type="entry name" value="Trimeric LpxA-like enzymes"/>
    <property type="match status" value="1"/>
</dbReference>
<evidence type="ECO:0000256" key="18">
    <source>
        <dbReference type="SAM" id="MobiDB-lite"/>
    </source>
</evidence>
<feature type="binding site" evidence="17">
    <location>
        <position position="86"/>
    </location>
    <ligand>
        <name>UDP-N-acetyl-alpha-D-glucosamine</name>
        <dbReference type="ChEBI" id="CHEBI:57705"/>
    </ligand>
</feature>
<feature type="binding site" evidence="17">
    <location>
        <position position="393"/>
    </location>
    <ligand>
        <name>UDP-N-acetyl-alpha-D-glucosamine</name>
        <dbReference type="ChEBI" id="CHEBI:57705"/>
    </ligand>
</feature>
<evidence type="ECO:0000256" key="9">
    <source>
        <dbReference type="ARBA" id="ARBA00022960"/>
    </source>
</evidence>
<dbReference type="InterPro" id="IPR050065">
    <property type="entry name" value="GlmU-like"/>
</dbReference>
<comment type="cofactor">
    <cofactor evidence="17">
        <name>Mg(2+)</name>
        <dbReference type="ChEBI" id="CHEBI:18420"/>
    </cofactor>
    <text evidence="17">Binds 1 Mg(2+) ion per subunit.</text>
</comment>
<keyword evidence="7 17" id="KW-0677">Repeat</keyword>
<dbReference type="InterPro" id="IPR025877">
    <property type="entry name" value="MobA-like_NTP_Trfase"/>
</dbReference>
<evidence type="ECO:0000256" key="3">
    <source>
        <dbReference type="ARBA" id="ARBA00022490"/>
    </source>
</evidence>
<evidence type="ECO:0000256" key="17">
    <source>
        <dbReference type="HAMAP-Rule" id="MF_01631"/>
    </source>
</evidence>
<evidence type="ECO:0000256" key="5">
    <source>
        <dbReference type="ARBA" id="ARBA00022695"/>
    </source>
</evidence>
<feature type="region of interest" description="Linker" evidence="17">
    <location>
        <begin position="247"/>
        <end position="267"/>
    </location>
</feature>
<keyword evidence="6 17" id="KW-0479">Metal-binding</keyword>